<dbReference type="EMBL" id="JAEPRQ010000006">
    <property type="protein sequence ID" value="MBK4217230.1"/>
    <property type="molecule type" value="Genomic_DNA"/>
</dbReference>
<reference evidence="3" key="1">
    <citation type="submission" date="2021-01" db="EMBL/GenBank/DDBJ databases">
        <title>Paracoccus amoyensis sp. nov., isolated from the surface seawater along the coast of Xiamen Island, China.</title>
        <authorList>
            <person name="Lyu L."/>
        </authorList>
    </citation>
    <scope>NUCLEOTIDE SEQUENCE</scope>
    <source>
        <strain evidence="3">MJ17</strain>
    </source>
</reference>
<evidence type="ECO:0000256" key="1">
    <source>
        <dbReference type="SAM" id="Phobius"/>
    </source>
</evidence>
<dbReference type="Gene3D" id="2.115.10.10">
    <property type="entry name" value="Tachylectin 2"/>
    <property type="match status" value="1"/>
</dbReference>
<dbReference type="Proteomes" id="UP000640485">
    <property type="component" value="Unassembled WGS sequence"/>
</dbReference>
<keyword evidence="1" id="KW-1133">Transmembrane helix</keyword>
<keyword evidence="4" id="KW-1185">Reference proteome</keyword>
<feature type="transmembrane region" description="Helical" evidence="1">
    <location>
        <begin position="238"/>
        <end position="257"/>
    </location>
</feature>
<name>A0A934W0R7_9RHOB</name>
<keyword evidence="1" id="KW-0472">Membrane</keyword>
<gene>
    <name evidence="3" type="ORF">JJJ17_14960</name>
</gene>
<organism evidence="3 4">
    <name type="scientific">Paracoccus caeni</name>
    <dbReference type="NCBI Taxonomy" id="657651"/>
    <lineage>
        <taxon>Bacteria</taxon>
        <taxon>Pseudomonadati</taxon>
        <taxon>Pseudomonadota</taxon>
        <taxon>Alphaproteobacteria</taxon>
        <taxon>Rhodobacterales</taxon>
        <taxon>Paracoccaceae</taxon>
        <taxon>Paracoccus</taxon>
    </lineage>
</organism>
<evidence type="ECO:0000313" key="3">
    <source>
        <dbReference type="EMBL" id="MBK4217230.1"/>
    </source>
</evidence>
<keyword evidence="1" id="KW-0812">Transmembrane</keyword>
<dbReference type="AlphaFoldDB" id="A0A934W0R7"/>
<keyword evidence="2" id="KW-0732">Signal</keyword>
<dbReference type="SUPFAM" id="SSF101898">
    <property type="entry name" value="NHL repeat"/>
    <property type="match status" value="1"/>
</dbReference>
<evidence type="ECO:0000256" key="2">
    <source>
        <dbReference type="SAM" id="SignalP"/>
    </source>
</evidence>
<accession>A0A934W0R7</accession>
<proteinExistence type="predicted"/>
<dbReference type="RefSeq" id="WP_200687830.1">
    <property type="nucleotide sequence ID" value="NZ_JAEPRQ010000006.1"/>
</dbReference>
<evidence type="ECO:0008006" key="5">
    <source>
        <dbReference type="Google" id="ProtNLM"/>
    </source>
</evidence>
<comment type="caution">
    <text evidence="3">The sequence shown here is derived from an EMBL/GenBank/DDBJ whole genome shotgun (WGS) entry which is preliminary data.</text>
</comment>
<protein>
    <recommendedName>
        <fullName evidence="5">VPLPA-CTERM protein sorting domain-containing protein</fullName>
    </recommendedName>
</protein>
<evidence type="ECO:0000313" key="4">
    <source>
        <dbReference type="Proteomes" id="UP000640485"/>
    </source>
</evidence>
<sequence>MSISGKLAALLLAIGVATPALPAIMYVHDEGGNLGTVDTATGAASVIGNMGVQMTDIAFDPTGNLYGLGFGSLYSIDKTTGASSLIGAHGISVGNALVFGSDGALYGAGGGSDQLYSLNVSTGAGTSLGTIGFYSGGDLAFVGSDFYLASGSGDLVKIDLANLSNTTAIGSFGVSGVYGLATAPDGTLYGVAGTSIFEVDTLTGLASNAMSFGGQGLGIAYGQSFYTEAGAPPEPSPIPVPAAGFLLMGGMAMLGVAKRRSRAVSRK</sequence>
<feature type="signal peptide" evidence="2">
    <location>
        <begin position="1"/>
        <end position="22"/>
    </location>
</feature>
<feature type="chain" id="PRO_5037129269" description="VPLPA-CTERM protein sorting domain-containing protein" evidence="2">
    <location>
        <begin position="23"/>
        <end position="267"/>
    </location>
</feature>